<dbReference type="EMBL" id="LJQD01000492">
    <property type="protein sequence ID" value="KPW90626.1"/>
    <property type="molecule type" value="Genomic_DNA"/>
</dbReference>
<protein>
    <submittedName>
        <fullName evidence="1">Uncharacterized protein</fullName>
    </submittedName>
</protein>
<proteinExistence type="predicted"/>
<accession>A0A0P9N0G4</accession>
<dbReference type="Proteomes" id="UP000050381">
    <property type="component" value="Unassembled WGS sequence"/>
</dbReference>
<comment type="caution">
    <text evidence="1">The sequence shown here is derived from an EMBL/GenBank/DDBJ whole genome shotgun (WGS) entry which is preliminary data.</text>
</comment>
<organism evidence="1 2">
    <name type="scientific">Pseudomonas syringae pv. castaneae</name>
    <dbReference type="NCBI Taxonomy" id="264450"/>
    <lineage>
        <taxon>Bacteria</taxon>
        <taxon>Pseudomonadati</taxon>
        <taxon>Pseudomonadota</taxon>
        <taxon>Gammaproteobacteria</taxon>
        <taxon>Pseudomonadales</taxon>
        <taxon>Pseudomonadaceae</taxon>
        <taxon>Pseudomonas</taxon>
        <taxon>Pseudomonas syringae</taxon>
    </lineage>
</organism>
<dbReference type="AlphaFoldDB" id="A0A0P9N0G4"/>
<gene>
    <name evidence="1" type="ORF">ALO79_100526</name>
</gene>
<evidence type="ECO:0000313" key="2">
    <source>
        <dbReference type="Proteomes" id="UP000050381"/>
    </source>
</evidence>
<reference evidence="1 2" key="1">
    <citation type="submission" date="2015-09" db="EMBL/GenBank/DDBJ databases">
        <title>Genome announcement of multiple Pseudomonas syringae strains.</title>
        <authorList>
            <person name="Thakur S."/>
            <person name="Wang P.W."/>
            <person name="Gong Y."/>
            <person name="Weir B.S."/>
            <person name="Guttman D.S."/>
        </authorList>
    </citation>
    <scope>NUCLEOTIDE SEQUENCE [LARGE SCALE GENOMIC DNA]</scope>
    <source>
        <strain evidence="1 2">ICMP9419</strain>
    </source>
</reference>
<evidence type="ECO:0000313" key="1">
    <source>
        <dbReference type="EMBL" id="KPW90626.1"/>
    </source>
</evidence>
<name>A0A0P9N0G4_PSESX</name>
<sequence length="54" mass="6046">MTGELQQLIGPDGGFKWVADVIAERRHVEHTPMKVRSILQHRSGDFTSIGITTQ</sequence>